<name>A0A1C7P9D1_9BACT</name>
<dbReference type="RefSeq" id="WP_067777590.1">
    <property type="nucleotide sequence ID" value="NZ_LIGX01000040.1"/>
</dbReference>
<dbReference type="STRING" id="1679444.PYTT_2410"/>
<protein>
    <submittedName>
        <fullName evidence="1">Uncharacterized protein</fullName>
    </submittedName>
</protein>
<keyword evidence="2" id="KW-1185">Reference proteome</keyword>
<evidence type="ECO:0000313" key="2">
    <source>
        <dbReference type="Proteomes" id="UP000176204"/>
    </source>
</evidence>
<evidence type="ECO:0000313" key="1">
    <source>
        <dbReference type="EMBL" id="SEH99589.1"/>
    </source>
</evidence>
<organism evidence="1 2">
    <name type="scientific">Akkermansia glycaniphila</name>
    <dbReference type="NCBI Taxonomy" id="1679444"/>
    <lineage>
        <taxon>Bacteria</taxon>
        <taxon>Pseudomonadati</taxon>
        <taxon>Verrucomicrobiota</taxon>
        <taxon>Verrucomicrobiia</taxon>
        <taxon>Verrucomicrobiales</taxon>
        <taxon>Akkermansiaceae</taxon>
        <taxon>Akkermansia</taxon>
    </lineage>
</organism>
<reference evidence="2" key="1">
    <citation type="submission" date="2016-09" db="EMBL/GenBank/DDBJ databases">
        <authorList>
            <person name="Koehorst J."/>
        </authorList>
    </citation>
    <scope>NUCLEOTIDE SEQUENCE [LARGE SCALE GENOMIC DNA]</scope>
</reference>
<gene>
    <name evidence="1" type="ORF">PYTT_2410</name>
</gene>
<proteinExistence type="predicted"/>
<sequence length="195" mass="20927">MRIINTTPGKTYAVTTPGACQVKYTLQSGDTVTVLDATTAGQYYFVAIGLHPDVTNDNAALTECFNAAPAGVSSGGGGTPAPTVIPGQKIVTGNPADNILRHGEIYHFPFTDNPIDCTFADCTFDDAAGRVITFEVWVDTGYCAPPIDFNGGWQWVGVVPLMSKEYTSYRVTIRKVPGMTPEINYAYCVPLPHQP</sequence>
<accession>A0A1C7P9D1</accession>
<dbReference type="AlphaFoldDB" id="A0A1C7P9D1"/>
<dbReference type="Proteomes" id="UP000176204">
    <property type="component" value="Chromosome I"/>
</dbReference>
<dbReference type="KEGG" id="agl:PYTT_2410"/>
<dbReference type="EMBL" id="LT629973">
    <property type="protein sequence ID" value="SEH99589.1"/>
    <property type="molecule type" value="Genomic_DNA"/>
</dbReference>